<dbReference type="AlphaFoldDB" id="A0A126ZZY0"/>
<dbReference type="Proteomes" id="UP000070134">
    <property type="component" value="Chromosome"/>
</dbReference>
<evidence type="ECO:0000313" key="4">
    <source>
        <dbReference type="Proteomes" id="UP000070134"/>
    </source>
</evidence>
<evidence type="ECO:0000259" key="2">
    <source>
        <dbReference type="Pfam" id="PF13524"/>
    </source>
</evidence>
<proteinExistence type="predicted"/>
<evidence type="ECO:0000313" key="3">
    <source>
        <dbReference type="EMBL" id="AMM32161.1"/>
    </source>
</evidence>
<keyword evidence="4" id="KW-1185">Reference proteome</keyword>
<reference evidence="3 4" key="1">
    <citation type="submission" date="2016-02" db="EMBL/GenBank/DDBJ databases">
        <title>Complete genome of Sinomonas atrocyanea KCTC 3377.</title>
        <authorList>
            <person name="Kim K.M."/>
        </authorList>
    </citation>
    <scope>NUCLEOTIDE SEQUENCE [LARGE SCALE GENOMIC DNA]</scope>
    <source>
        <strain evidence="3 4">KCTC 3377</strain>
    </source>
</reference>
<dbReference type="OrthoDB" id="5121913at2"/>
<dbReference type="RefSeq" id="WP_066496988.1">
    <property type="nucleotide sequence ID" value="NZ_BJMO01000030.1"/>
</dbReference>
<dbReference type="InterPro" id="IPR055259">
    <property type="entry name" value="YkvP/CgeB_Glyco_trans-like"/>
</dbReference>
<dbReference type="EMBL" id="CP014518">
    <property type="protein sequence ID" value="AMM32161.1"/>
    <property type="molecule type" value="Genomic_DNA"/>
</dbReference>
<dbReference type="KEGG" id="satk:SA2016_1484"/>
<protein>
    <recommendedName>
        <fullName evidence="2">Spore protein YkvP/CgeB glycosyl transferase-like domain-containing protein</fullName>
    </recommendedName>
</protein>
<sequence length="741" mass="80079">MMRPERDPLSDGPAGAPLGTSGPRPRLVWFRSIRAGLPDFLANHLAEQVRTMSRFFDVHVLDAVGDYDEICDRLEPDLCVLESGVYAGERRLANTASHPRVPKLGFLHADAFDTSRAAFIADMERWGVHSYFTTSMSMADYTPEIADRLFVWPNTVEAQAFAGPAGPRAVPVLLTGSRARHYPWRNAVGRVLEENFTTLRMPHFGWAGERGTERMAWGGDYARLLRTAVFVPTCGTMAHDLVRKHLEIPAAGACLVTERTPTVEAAGFQDMVNCVFADAGDVVERLRALIADEPLRERITAAGTALVIGHHAAEHRDQVLQWYRLAREHGPDTPMSQSWPDGRLTAVEGGRPHKTVRLTVGGLDRLDLAAGWAAVGRGDLVSAESAFGRALNYFFIPEAAVGMAHTALLQGKPRAAQDWVSRLLVTSFAHYAVPHPDPVFWAYQIRVHLCAGDLASAAEAARRFPALKHPELDRVRGAALLAVGAPSGGAARGTVAGEPTPTTAPVPPRSEAEWAAELETMRGACAGGGGSSLRRLPILPSLPRGASALWGRAHVSALVARQASGRLQPVVVSTVRARLSPLKRRLLTDAVSEEIARTLETEPIDTAVLVGARRRSRIGRAVEAAVGRNPSIRQVERIPPAHGDHTDTTEHPDRGRGARLVFVARSGWPLLVDLGLLAGAALIVLEGTTRRSGVQALERLSAAGYAVAVHEPGYRDGCAVLRRTVPEPDMTTEEGGALWSE</sequence>
<gene>
    <name evidence="3" type="ORF">SA2016_1484</name>
</gene>
<organism evidence="3 4">
    <name type="scientific">Sinomonas atrocyanea</name>
    <dbReference type="NCBI Taxonomy" id="37927"/>
    <lineage>
        <taxon>Bacteria</taxon>
        <taxon>Bacillati</taxon>
        <taxon>Actinomycetota</taxon>
        <taxon>Actinomycetes</taxon>
        <taxon>Micrococcales</taxon>
        <taxon>Micrococcaceae</taxon>
        <taxon>Sinomonas</taxon>
    </lineage>
</organism>
<dbReference type="STRING" id="37927.SA2016_1484"/>
<name>A0A126ZZY0_9MICC</name>
<dbReference type="Pfam" id="PF13524">
    <property type="entry name" value="Glyco_trans_1_2"/>
    <property type="match status" value="1"/>
</dbReference>
<accession>A0A126ZZY0</accession>
<evidence type="ECO:0000256" key="1">
    <source>
        <dbReference type="SAM" id="MobiDB-lite"/>
    </source>
</evidence>
<feature type="domain" description="Spore protein YkvP/CgeB glycosyl transferase-like" evidence="2">
    <location>
        <begin position="213"/>
        <end position="316"/>
    </location>
</feature>
<feature type="region of interest" description="Disordered" evidence="1">
    <location>
        <begin position="1"/>
        <end position="20"/>
    </location>
</feature>